<dbReference type="Pfam" id="PF23344">
    <property type="entry name" value="ZP-N"/>
    <property type="match status" value="1"/>
</dbReference>
<keyword evidence="8" id="KW-1133">Transmembrane helix</keyword>
<evidence type="ECO:0000256" key="6">
    <source>
        <dbReference type="ARBA" id="ARBA00022692"/>
    </source>
</evidence>
<keyword evidence="10" id="KW-1015">Disulfide bond</keyword>
<dbReference type="Pfam" id="PF26060">
    <property type="entry name" value="TGFBR3_N"/>
    <property type="match status" value="2"/>
</dbReference>
<dbReference type="AlphaFoldDB" id="A0A8C5E5P9"/>
<evidence type="ECO:0000313" key="15">
    <source>
        <dbReference type="Proteomes" id="UP000694680"/>
    </source>
</evidence>
<keyword evidence="11" id="KW-0325">Glycoprotein</keyword>
<dbReference type="InterPro" id="IPR042235">
    <property type="entry name" value="ZP-C_dom"/>
</dbReference>
<keyword evidence="3" id="KW-1003">Cell membrane</keyword>
<evidence type="ECO:0000256" key="7">
    <source>
        <dbReference type="ARBA" id="ARBA00022729"/>
    </source>
</evidence>
<name>A0A8C5E5P9_GOUWI</name>
<dbReference type="Ensembl" id="ENSGWIT00000018631.1">
    <property type="protein sequence ID" value="ENSGWIP00000016873.1"/>
    <property type="gene ID" value="ENSGWIG00000009420.1"/>
</dbReference>
<dbReference type="Gene3D" id="2.60.40.4100">
    <property type="entry name" value="Zona pellucida, ZP-C domain"/>
    <property type="match status" value="1"/>
</dbReference>
<evidence type="ECO:0000256" key="12">
    <source>
        <dbReference type="SAM" id="MobiDB-lite"/>
    </source>
</evidence>
<dbReference type="PROSITE" id="PS51034">
    <property type="entry name" value="ZP_2"/>
    <property type="match status" value="1"/>
</dbReference>
<evidence type="ECO:0000256" key="8">
    <source>
        <dbReference type="ARBA" id="ARBA00022989"/>
    </source>
</evidence>
<feature type="region of interest" description="Disordered" evidence="12">
    <location>
        <begin position="751"/>
        <end position="778"/>
    </location>
</feature>
<dbReference type="GO" id="GO:0005539">
    <property type="term" value="F:glycosaminoglycan binding"/>
    <property type="evidence" value="ECO:0007669"/>
    <property type="project" value="TreeGrafter"/>
</dbReference>
<dbReference type="Gene3D" id="2.60.40.3210">
    <property type="entry name" value="Zona pellucida, ZP-N domain"/>
    <property type="match status" value="1"/>
</dbReference>
<dbReference type="PANTHER" id="PTHR14002">
    <property type="entry name" value="ENDOGLIN/TGF-BETA RECEPTOR TYPE III"/>
    <property type="match status" value="1"/>
</dbReference>
<keyword evidence="9" id="KW-0472">Membrane</keyword>
<dbReference type="GO" id="GO:0050431">
    <property type="term" value="F:transforming growth factor beta binding"/>
    <property type="evidence" value="ECO:0007669"/>
    <property type="project" value="TreeGrafter"/>
</dbReference>
<dbReference type="InterPro" id="IPR001507">
    <property type="entry name" value="ZP_dom"/>
</dbReference>
<dbReference type="GO" id="GO:0005114">
    <property type="term" value="F:type II transforming growth factor beta receptor binding"/>
    <property type="evidence" value="ECO:0007669"/>
    <property type="project" value="TreeGrafter"/>
</dbReference>
<dbReference type="GO" id="GO:0005576">
    <property type="term" value="C:extracellular region"/>
    <property type="evidence" value="ECO:0007669"/>
    <property type="project" value="UniProtKB-SubCell"/>
</dbReference>
<dbReference type="GO" id="GO:0016477">
    <property type="term" value="P:cell migration"/>
    <property type="evidence" value="ECO:0007669"/>
    <property type="project" value="TreeGrafter"/>
</dbReference>
<dbReference type="GO" id="GO:0005024">
    <property type="term" value="F:transforming growth factor beta receptor activity"/>
    <property type="evidence" value="ECO:0007669"/>
    <property type="project" value="TreeGrafter"/>
</dbReference>
<evidence type="ECO:0000256" key="5">
    <source>
        <dbReference type="ARBA" id="ARBA00022553"/>
    </source>
</evidence>
<dbReference type="InterPro" id="IPR058899">
    <property type="entry name" value="TGFBR3/Endoglin-like_N"/>
</dbReference>
<reference evidence="14" key="1">
    <citation type="submission" date="2020-06" db="EMBL/GenBank/DDBJ databases">
        <authorList>
            <consortium name="Wellcome Sanger Institute Data Sharing"/>
        </authorList>
    </citation>
    <scope>NUCLEOTIDE SEQUENCE [LARGE SCALE GENOMIC DNA]</scope>
</reference>
<gene>
    <name evidence="14" type="primary">tgfbr3</name>
</gene>
<dbReference type="PANTHER" id="PTHR14002:SF30">
    <property type="entry name" value="TRANSFORMING GROWTH FACTOR BETA RECEPTOR III"/>
    <property type="match status" value="1"/>
</dbReference>
<dbReference type="Pfam" id="PF00100">
    <property type="entry name" value="Zona_pellucida"/>
    <property type="match status" value="1"/>
</dbReference>
<dbReference type="GO" id="GO:0007179">
    <property type="term" value="P:transforming growth factor beta receptor signaling pathway"/>
    <property type="evidence" value="ECO:0007669"/>
    <property type="project" value="TreeGrafter"/>
</dbReference>
<protein>
    <recommendedName>
        <fullName evidence="13">ZP domain-containing protein</fullName>
    </recommendedName>
</protein>
<feature type="region of interest" description="Disordered" evidence="12">
    <location>
        <begin position="495"/>
        <end position="521"/>
    </location>
</feature>
<keyword evidence="7" id="KW-0732">Signal</keyword>
<dbReference type="SMART" id="SM00241">
    <property type="entry name" value="ZP"/>
    <property type="match status" value="1"/>
</dbReference>
<dbReference type="InterPro" id="IPR055356">
    <property type="entry name" value="ZP-N"/>
</dbReference>
<evidence type="ECO:0000259" key="13">
    <source>
        <dbReference type="PROSITE" id="PS51034"/>
    </source>
</evidence>
<evidence type="ECO:0000256" key="9">
    <source>
        <dbReference type="ARBA" id="ARBA00023136"/>
    </source>
</evidence>
<dbReference type="InterPro" id="IPR055355">
    <property type="entry name" value="ZP-C"/>
</dbReference>
<organism evidence="14 15">
    <name type="scientific">Gouania willdenowi</name>
    <name type="common">Blunt-snouted clingfish</name>
    <name type="synonym">Lepadogaster willdenowi</name>
    <dbReference type="NCBI Taxonomy" id="441366"/>
    <lineage>
        <taxon>Eukaryota</taxon>
        <taxon>Metazoa</taxon>
        <taxon>Chordata</taxon>
        <taxon>Craniata</taxon>
        <taxon>Vertebrata</taxon>
        <taxon>Euteleostomi</taxon>
        <taxon>Actinopterygii</taxon>
        <taxon>Neopterygii</taxon>
        <taxon>Teleostei</taxon>
        <taxon>Neoteleostei</taxon>
        <taxon>Acanthomorphata</taxon>
        <taxon>Ovalentaria</taxon>
        <taxon>Blenniimorphae</taxon>
        <taxon>Blenniiformes</taxon>
        <taxon>Gobiesocoidei</taxon>
        <taxon>Gobiesocidae</taxon>
        <taxon>Gobiesocinae</taxon>
        <taxon>Gouania</taxon>
    </lineage>
</organism>
<dbReference type="GO" id="GO:0001837">
    <property type="term" value="P:epithelial to mesenchymal transition"/>
    <property type="evidence" value="ECO:0007669"/>
    <property type="project" value="TreeGrafter"/>
</dbReference>
<evidence type="ECO:0000256" key="10">
    <source>
        <dbReference type="ARBA" id="ARBA00023157"/>
    </source>
</evidence>
<proteinExistence type="predicted"/>
<comment type="subcellular location">
    <subcellularLocation>
        <location evidence="1">Cell membrane</location>
        <topology evidence="1">Single-pass type I membrane protein</topology>
    </subcellularLocation>
    <subcellularLocation>
        <location evidence="2">Secreted</location>
    </subcellularLocation>
</comment>
<evidence type="ECO:0000256" key="4">
    <source>
        <dbReference type="ARBA" id="ARBA00022525"/>
    </source>
</evidence>
<keyword evidence="15" id="KW-1185">Reference proteome</keyword>
<evidence type="ECO:0000256" key="11">
    <source>
        <dbReference type="ARBA" id="ARBA00023180"/>
    </source>
</evidence>
<dbReference type="GO" id="GO:0017015">
    <property type="term" value="P:regulation of transforming growth factor beta receptor signaling pathway"/>
    <property type="evidence" value="ECO:0007669"/>
    <property type="project" value="TreeGrafter"/>
</dbReference>
<accession>A0A8C5E5P9</accession>
<reference evidence="14" key="2">
    <citation type="submission" date="2025-08" db="UniProtKB">
        <authorList>
            <consortium name="Ensembl"/>
        </authorList>
    </citation>
    <scope>IDENTIFICATION</scope>
</reference>
<keyword evidence="6" id="KW-0812">Transmembrane</keyword>
<keyword evidence="4" id="KW-0964">Secreted</keyword>
<dbReference type="InterPro" id="IPR017977">
    <property type="entry name" value="ZP_dom_CS"/>
</dbReference>
<feature type="domain" description="ZP" evidence="13">
    <location>
        <begin position="420"/>
        <end position="714"/>
    </location>
</feature>
<dbReference type="PROSITE" id="PS00682">
    <property type="entry name" value="ZP_1"/>
    <property type="match status" value="1"/>
</dbReference>
<keyword evidence="5" id="KW-0597">Phosphoprotein</keyword>
<evidence type="ECO:0000256" key="2">
    <source>
        <dbReference type="ARBA" id="ARBA00004613"/>
    </source>
</evidence>
<dbReference type="Proteomes" id="UP000694680">
    <property type="component" value="Chromosome 4"/>
</dbReference>
<evidence type="ECO:0000256" key="1">
    <source>
        <dbReference type="ARBA" id="ARBA00004251"/>
    </source>
</evidence>
<sequence>FPRKTEAEGLVVLLFSLTSSLHHPPPFRSPCELLPVGAGHPVQAVLKSFTALAGCVSRATISQPQEVHIINLRGRAPEGKHNLKKKTTEVDLNLKPILSLLHHHKPLVFVLSSTQPLTWNIRAENLALGVQHTFHVSEGSEVYFIPGNFSQSSLIQKESLPHGNEHLINWAQRKYRGVTSFSELRTTHAIYIKVGEDPESSDSCSIDTKFLSLNYLGSYEEPQPSKGCVLSVPTKDQEVHIIELQAPNSSSALQVDVVVDLQPLRDDQQLLRDVVLLLKCSKSVNWVIKTHSVVGKLVVVASDTVSVSSPMMLNKSPKQPLPSGSQALIKWAEDHNYSPVTSYTSTAVANHFKLRLRPPDVVELPELSILRDSSAPFSGPPLPFPPLLADGLLPDFMERPWGDPEPEEVQGSLSVGLSVRCEERRMVVSLERESLQANGITHANLTLQDPECKALVNATHYTLETPLTGCQTSIYPMQDSPMVLYINSVIISPVETKDGSGGPDDDEDLESEDVLNSRSPDDIFRGPQQASIVAVRHFTLCFNCTYRKKQQKSDVVPRIVPGPAKPAVSDMTFSMELYNSPVFSNPSHQAFYTVTHQQQLFVEVTSTASDPWLGFTIVSCFISPNSEPSVPSDYNLIETICPTDDSVMFYPQKDSPTSHPTVEKKSFSFVFNSKFNISLLFLHCEMSLCTQRSEGKQELPPVINTPCFSDFTYQHMIRSLPTSELHSNAQQFQCLQQQLTWKQEQPQGLLASETDARATSAGSFRREGAATLCRAPPE</sequence>
<reference evidence="14" key="3">
    <citation type="submission" date="2025-09" db="UniProtKB">
        <authorList>
            <consortium name="Ensembl"/>
        </authorList>
    </citation>
    <scope>IDENTIFICATION</scope>
</reference>
<evidence type="ECO:0000313" key="14">
    <source>
        <dbReference type="Ensembl" id="ENSGWIP00000016873.1"/>
    </source>
</evidence>
<evidence type="ECO:0000256" key="3">
    <source>
        <dbReference type="ARBA" id="ARBA00022475"/>
    </source>
</evidence>
<feature type="compositionally biased region" description="Acidic residues" evidence="12">
    <location>
        <begin position="503"/>
        <end position="513"/>
    </location>
</feature>